<proteinExistence type="predicted"/>
<accession>A0ABD0WX96</accession>
<comment type="caution">
    <text evidence="1">The sequence shown here is derived from an EMBL/GenBank/DDBJ whole genome shotgun (WGS) entry which is preliminary data.</text>
</comment>
<sequence length="100" mass="11154">MEFFDRQMVTELRKLPAVIVPWTSEDDPSFGPLLSASKGFQCAWRLQLHAQAQMKGQHPFNSQMSGWNRGAGWLGLPPVTPGKSGAIKPYRGIRLTEKEG</sequence>
<gene>
    <name evidence="1" type="ORF">UPYG_G00190740</name>
</gene>
<dbReference type="Proteomes" id="UP001557470">
    <property type="component" value="Unassembled WGS sequence"/>
</dbReference>
<evidence type="ECO:0000313" key="1">
    <source>
        <dbReference type="EMBL" id="KAL0979858.1"/>
    </source>
</evidence>
<name>A0ABD0WX96_UMBPY</name>
<reference evidence="1 2" key="1">
    <citation type="submission" date="2024-06" db="EMBL/GenBank/DDBJ databases">
        <authorList>
            <person name="Pan Q."/>
            <person name="Wen M."/>
            <person name="Jouanno E."/>
            <person name="Zahm M."/>
            <person name="Klopp C."/>
            <person name="Cabau C."/>
            <person name="Louis A."/>
            <person name="Berthelot C."/>
            <person name="Parey E."/>
            <person name="Roest Crollius H."/>
            <person name="Montfort J."/>
            <person name="Robinson-Rechavi M."/>
            <person name="Bouchez O."/>
            <person name="Lampietro C."/>
            <person name="Lopez Roques C."/>
            <person name="Donnadieu C."/>
            <person name="Postlethwait J."/>
            <person name="Bobe J."/>
            <person name="Verreycken H."/>
            <person name="Guiguen Y."/>
        </authorList>
    </citation>
    <scope>NUCLEOTIDE SEQUENCE [LARGE SCALE GENOMIC DNA]</scope>
    <source>
        <strain evidence="1">Up_M1</strain>
        <tissue evidence="1">Testis</tissue>
    </source>
</reference>
<evidence type="ECO:0000313" key="2">
    <source>
        <dbReference type="Proteomes" id="UP001557470"/>
    </source>
</evidence>
<protein>
    <submittedName>
        <fullName evidence="1">Uncharacterized protein</fullName>
    </submittedName>
</protein>
<dbReference type="AlphaFoldDB" id="A0ABD0WX96"/>
<keyword evidence="2" id="KW-1185">Reference proteome</keyword>
<organism evidence="1 2">
    <name type="scientific">Umbra pygmaea</name>
    <name type="common">Eastern mudminnow</name>
    <dbReference type="NCBI Taxonomy" id="75934"/>
    <lineage>
        <taxon>Eukaryota</taxon>
        <taxon>Metazoa</taxon>
        <taxon>Chordata</taxon>
        <taxon>Craniata</taxon>
        <taxon>Vertebrata</taxon>
        <taxon>Euteleostomi</taxon>
        <taxon>Actinopterygii</taxon>
        <taxon>Neopterygii</taxon>
        <taxon>Teleostei</taxon>
        <taxon>Protacanthopterygii</taxon>
        <taxon>Esociformes</taxon>
        <taxon>Umbridae</taxon>
        <taxon>Umbra</taxon>
    </lineage>
</organism>
<dbReference type="EMBL" id="JAGEUA010000005">
    <property type="protein sequence ID" value="KAL0979858.1"/>
    <property type="molecule type" value="Genomic_DNA"/>
</dbReference>